<gene>
    <name evidence="4" type="ORF">D7S89_05785</name>
</gene>
<protein>
    <submittedName>
        <fullName evidence="4">Type II and III secretion system protein family protein</fullName>
    </submittedName>
</protein>
<evidence type="ECO:0000256" key="1">
    <source>
        <dbReference type="RuleBase" id="RU004003"/>
    </source>
</evidence>
<evidence type="ECO:0000259" key="2">
    <source>
        <dbReference type="Pfam" id="PF00263"/>
    </source>
</evidence>
<dbReference type="PANTHER" id="PTHR30332">
    <property type="entry name" value="PROBABLE GENERAL SECRETION PATHWAY PROTEIN D"/>
    <property type="match status" value="1"/>
</dbReference>
<dbReference type="EMBL" id="RBZV01000002">
    <property type="protein sequence ID" value="RKP50611.1"/>
    <property type="molecule type" value="Genomic_DNA"/>
</dbReference>
<proteinExistence type="inferred from homology"/>
<keyword evidence="5" id="KW-1185">Reference proteome</keyword>
<dbReference type="GO" id="GO:0015627">
    <property type="term" value="C:type II protein secretion system complex"/>
    <property type="evidence" value="ECO:0007669"/>
    <property type="project" value="TreeGrafter"/>
</dbReference>
<dbReference type="InterPro" id="IPR001775">
    <property type="entry name" value="GspD/PilQ"/>
</dbReference>
<dbReference type="GO" id="GO:0009306">
    <property type="term" value="P:protein secretion"/>
    <property type="evidence" value="ECO:0007669"/>
    <property type="project" value="InterPro"/>
</dbReference>
<dbReference type="InterPro" id="IPR050810">
    <property type="entry name" value="Bact_Secretion_Sys_Channel"/>
</dbReference>
<dbReference type="Pfam" id="PF13629">
    <property type="entry name" value="T2SS-T3SS_pil_N"/>
    <property type="match status" value="1"/>
</dbReference>
<dbReference type="PANTHER" id="PTHR30332:SF17">
    <property type="entry name" value="TYPE IV PILIATION SYSTEM PROTEIN DR_0774-RELATED"/>
    <property type="match status" value="1"/>
</dbReference>
<feature type="domain" description="Pilus formation protein N-terminal" evidence="3">
    <location>
        <begin position="53"/>
        <end position="122"/>
    </location>
</feature>
<comment type="similarity">
    <text evidence="1">Belongs to the bacterial secretin family.</text>
</comment>
<dbReference type="Pfam" id="PF00263">
    <property type="entry name" value="Secretin"/>
    <property type="match status" value="1"/>
</dbReference>
<accession>A0A494XLJ1</accession>
<evidence type="ECO:0000313" key="4">
    <source>
        <dbReference type="EMBL" id="RKP50611.1"/>
    </source>
</evidence>
<sequence length="477" mass="50393">MFATFDQASTLAGLLAARLRGKANASFRRSVRLVISTFATVAFACHALPACAADTLTITAGSGEVVQLPEPAVAVFVADPDVADIHVPTPGAIFLVGKKEGHTTLFALGRDNRQILRRAVYVQRDLSGLEALLHERFPHLKLTLESAPGSLMVSGTVNAAADIDAITRTLTPALGDKETLINHLTLAQPTQVYLRVRIVEVDRNATQQLGVNWSAVGSIGNFVVGLMSGRTIQDVTTGVYQLPQSSAVGVLGGFKTAHSSVQNVIDALDQDGLLTILAEPNLTVLSGQTASFLAGGEFPIPVAQQQNTMSIEFKPFGVSLAFTPTVLADTRISLKVRPEVSEIDPSTSVTTSSITVPGLSVRRVETTVELASGQSFAIGGLLQNDTRDIISQLPGLGKLPVLGRLFSSKNYQNNKTELVVIVTPYLVHPAGAAQMATPLESVMTPGSDVELILQRKTSLDPLDGATPRLVGGAGFVY</sequence>
<feature type="domain" description="Type II/III secretion system secretin-like" evidence="2">
    <location>
        <begin position="267"/>
        <end position="427"/>
    </location>
</feature>
<organism evidence="4 5">
    <name type="scientific">Trinickia fusca</name>
    <dbReference type="NCBI Taxonomy" id="2419777"/>
    <lineage>
        <taxon>Bacteria</taxon>
        <taxon>Pseudomonadati</taxon>
        <taxon>Pseudomonadota</taxon>
        <taxon>Betaproteobacteria</taxon>
        <taxon>Burkholderiales</taxon>
        <taxon>Burkholderiaceae</taxon>
        <taxon>Trinickia</taxon>
    </lineage>
</organism>
<evidence type="ECO:0000259" key="3">
    <source>
        <dbReference type="Pfam" id="PF13629"/>
    </source>
</evidence>
<name>A0A494XLJ1_9BURK</name>
<dbReference type="RefSeq" id="WP_121276540.1">
    <property type="nucleotide sequence ID" value="NZ_RBZV01000002.1"/>
</dbReference>
<evidence type="ECO:0000313" key="5">
    <source>
        <dbReference type="Proteomes" id="UP000280434"/>
    </source>
</evidence>
<dbReference type="Proteomes" id="UP000280434">
    <property type="component" value="Unassembled WGS sequence"/>
</dbReference>
<dbReference type="InterPro" id="IPR004846">
    <property type="entry name" value="T2SS/T3SS_dom"/>
</dbReference>
<dbReference type="OrthoDB" id="9775455at2"/>
<dbReference type="InterPro" id="IPR032789">
    <property type="entry name" value="T2SS-T3SS_pil_N"/>
</dbReference>
<reference evidence="4 5" key="1">
    <citation type="submission" date="2018-10" db="EMBL/GenBank/DDBJ databases">
        <title>Paraburkholderia sp. 7MK8-2, isolated from soil.</title>
        <authorList>
            <person name="Gao Z.-H."/>
            <person name="Qiu L.-H."/>
        </authorList>
    </citation>
    <scope>NUCLEOTIDE SEQUENCE [LARGE SCALE GENOMIC DNA]</scope>
    <source>
        <strain evidence="4 5">7MK8-2</strain>
    </source>
</reference>
<dbReference type="PRINTS" id="PR00811">
    <property type="entry name" value="BCTERIALGSPD"/>
</dbReference>
<comment type="caution">
    <text evidence="4">The sequence shown here is derived from an EMBL/GenBank/DDBJ whole genome shotgun (WGS) entry which is preliminary data.</text>
</comment>
<dbReference type="AlphaFoldDB" id="A0A494XLJ1"/>